<sequence>MFDSSLKLTLANDCGFCLILKSLCHRSLLVCYKKVLAIIISFDLGPFYPWQSAKLQKIAADLNKDKLNDTDEYWSGLRSPKITGIDEPSTDEKMPPLPPGFL</sequence>
<keyword evidence="2" id="KW-1185">Reference proteome</keyword>
<organism evidence="2 3">
    <name type="scientific">Romanomermis culicivorax</name>
    <name type="common">Nematode worm</name>
    <dbReference type="NCBI Taxonomy" id="13658"/>
    <lineage>
        <taxon>Eukaryota</taxon>
        <taxon>Metazoa</taxon>
        <taxon>Ecdysozoa</taxon>
        <taxon>Nematoda</taxon>
        <taxon>Enoplea</taxon>
        <taxon>Dorylaimia</taxon>
        <taxon>Mermithida</taxon>
        <taxon>Mermithoidea</taxon>
        <taxon>Mermithidae</taxon>
        <taxon>Romanomermis</taxon>
    </lineage>
</organism>
<evidence type="ECO:0000256" key="1">
    <source>
        <dbReference type="SAM" id="MobiDB-lite"/>
    </source>
</evidence>
<feature type="region of interest" description="Disordered" evidence="1">
    <location>
        <begin position="79"/>
        <end position="102"/>
    </location>
</feature>
<proteinExistence type="predicted"/>
<protein>
    <submittedName>
        <fullName evidence="3">Uncharacterized protein</fullName>
    </submittedName>
</protein>
<dbReference type="AlphaFoldDB" id="A0A915L5U5"/>
<dbReference type="Proteomes" id="UP000887565">
    <property type="component" value="Unplaced"/>
</dbReference>
<evidence type="ECO:0000313" key="3">
    <source>
        <dbReference type="WBParaSite" id="nRc.2.0.1.t46455-RA"/>
    </source>
</evidence>
<name>A0A915L5U5_ROMCU</name>
<reference evidence="3" key="1">
    <citation type="submission" date="2022-11" db="UniProtKB">
        <authorList>
            <consortium name="WormBaseParasite"/>
        </authorList>
    </citation>
    <scope>IDENTIFICATION</scope>
</reference>
<dbReference type="WBParaSite" id="nRc.2.0.1.t46455-RA">
    <property type="protein sequence ID" value="nRc.2.0.1.t46455-RA"/>
    <property type="gene ID" value="nRc.2.0.1.g46455"/>
</dbReference>
<accession>A0A915L5U5</accession>
<evidence type="ECO:0000313" key="2">
    <source>
        <dbReference type="Proteomes" id="UP000887565"/>
    </source>
</evidence>